<reference evidence="2 3" key="1">
    <citation type="submission" date="2023-01" db="EMBL/GenBank/DDBJ databases">
        <title>Cultivation and genomic characterization of new, ubiquitous marine nitrite-oxidizing bacteria from the Nitrospirales.</title>
        <authorList>
            <person name="Mueller A.J."/>
            <person name="Daebeler A."/>
            <person name="Herbold C.W."/>
            <person name="Kirkegaard R.H."/>
            <person name="Daims H."/>
        </authorList>
    </citation>
    <scope>NUCLEOTIDE SEQUENCE [LARGE SCALE GENOMIC DNA]</scope>
    <source>
        <strain evidence="2 3">DK</strain>
    </source>
</reference>
<dbReference type="RefSeq" id="WP_312742276.1">
    <property type="nucleotide sequence ID" value="NZ_CP116968.1"/>
</dbReference>
<evidence type="ECO:0000313" key="2">
    <source>
        <dbReference type="EMBL" id="WNM60892.1"/>
    </source>
</evidence>
<proteinExistence type="predicted"/>
<accession>A0AA96GGM0</accession>
<evidence type="ECO:0000256" key="1">
    <source>
        <dbReference type="SAM" id="MobiDB-lite"/>
    </source>
</evidence>
<dbReference type="Proteomes" id="UP001302494">
    <property type="component" value="Chromosome"/>
</dbReference>
<gene>
    <name evidence="2" type="ORF">PQG83_14135</name>
</gene>
<protein>
    <submittedName>
        <fullName evidence="2">Uncharacterized protein</fullName>
    </submittedName>
</protein>
<name>A0AA96GGM0_9BACT</name>
<sequence length="286" mass="31581">MAKQSAENYESVLKDLAHTMMSVARESVGLIKRSDQKLAMKLQRKQEWEIYLEFLRMLFNLVDRLSGFYIPIQGQKDFMNSLEDSVAHQLKTVLAPSLSSSEVDDMEVTLSVGQVVADSRKTYEKFKFVVTDQTKERDQYFQFFSERIASKAGAPGKQEITAAAFLCGSAVVPALKSLFEDATKPKVQPAPSAADEKGSPSTQSGGPETAGKNLIKLISVVSRAQGEEVESWWGLHPQFRRDLPPDEAKELAKHMNRATRIVGERFAVVASLAQAGTNPNQPVGNA</sequence>
<dbReference type="EMBL" id="CP116968">
    <property type="protein sequence ID" value="WNM60892.1"/>
    <property type="molecule type" value="Genomic_DNA"/>
</dbReference>
<organism evidence="2 3">
    <name type="scientific">Candidatus Nitrospira neomarina</name>
    <dbReference type="NCBI Taxonomy" id="3020899"/>
    <lineage>
        <taxon>Bacteria</taxon>
        <taxon>Pseudomonadati</taxon>
        <taxon>Nitrospirota</taxon>
        <taxon>Nitrospiria</taxon>
        <taxon>Nitrospirales</taxon>
        <taxon>Nitrospiraceae</taxon>
        <taxon>Nitrospira</taxon>
    </lineage>
</organism>
<dbReference type="KEGG" id="nneo:PQG83_14135"/>
<evidence type="ECO:0000313" key="3">
    <source>
        <dbReference type="Proteomes" id="UP001302494"/>
    </source>
</evidence>
<dbReference type="AlphaFoldDB" id="A0AA96GGM0"/>
<feature type="region of interest" description="Disordered" evidence="1">
    <location>
        <begin position="186"/>
        <end position="210"/>
    </location>
</feature>
<keyword evidence="3" id="KW-1185">Reference proteome</keyword>